<evidence type="ECO:0000313" key="2">
    <source>
        <dbReference type="Proteomes" id="UP001165960"/>
    </source>
</evidence>
<sequence length="116" mass="12053">MQGYAGSSNSEASVYGHSQPTGLSASTTQECVLSPATSSMALFAHHAQASANPNALSAMASRTSHLSHGVTQRAQNPETANQMALTSSQDRHIPPPANQPAKLCDCTTVTVKYLAI</sequence>
<proteinExistence type="predicted"/>
<keyword evidence="2" id="KW-1185">Reference proteome</keyword>
<gene>
    <name evidence="1" type="ORF">DSO57_1008257</name>
</gene>
<accession>A0ACC2UI17</accession>
<dbReference type="Proteomes" id="UP001165960">
    <property type="component" value="Unassembled WGS sequence"/>
</dbReference>
<reference evidence="1" key="1">
    <citation type="submission" date="2022-04" db="EMBL/GenBank/DDBJ databases">
        <title>Genome of the entomopathogenic fungus Entomophthora muscae.</title>
        <authorList>
            <person name="Elya C."/>
            <person name="Lovett B.R."/>
            <person name="Lee E."/>
            <person name="Macias A.M."/>
            <person name="Hajek A.E."/>
            <person name="De Bivort B.L."/>
            <person name="Kasson M.T."/>
            <person name="De Fine Licht H.H."/>
            <person name="Stajich J.E."/>
        </authorList>
    </citation>
    <scope>NUCLEOTIDE SEQUENCE</scope>
    <source>
        <strain evidence="1">Berkeley</strain>
    </source>
</reference>
<name>A0ACC2UI17_9FUNG</name>
<evidence type="ECO:0000313" key="1">
    <source>
        <dbReference type="EMBL" id="KAJ9086027.1"/>
    </source>
</evidence>
<comment type="caution">
    <text evidence="1">The sequence shown here is derived from an EMBL/GenBank/DDBJ whole genome shotgun (WGS) entry which is preliminary data.</text>
</comment>
<organism evidence="1 2">
    <name type="scientific">Entomophthora muscae</name>
    <dbReference type="NCBI Taxonomy" id="34485"/>
    <lineage>
        <taxon>Eukaryota</taxon>
        <taxon>Fungi</taxon>
        <taxon>Fungi incertae sedis</taxon>
        <taxon>Zoopagomycota</taxon>
        <taxon>Entomophthoromycotina</taxon>
        <taxon>Entomophthoromycetes</taxon>
        <taxon>Entomophthorales</taxon>
        <taxon>Entomophthoraceae</taxon>
        <taxon>Entomophthora</taxon>
    </lineage>
</organism>
<protein>
    <submittedName>
        <fullName evidence="1">Uncharacterized protein</fullName>
    </submittedName>
</protein>
<dbReference type="EMBL" id="QTSX02000735">
    <property type="protein sequence ID" value="KAJ9086027.1"/>
    <property type="molecule type" value="Genomic_DNA"/>
</dbReference>